<organism evidence="2 3">
    <name type="scientific">Obba rivulosa</name>
    <dbReference type="NCBI Taxonomy" id="1052685"/>
    <lineage>
        <taxon>Eukaryota</taxon>
        <taxon>Fungi</taxon>
        <taxon>Dikarya</taxon>
        <taxon>Basidiomycota</taxon>
        <taxon>Agaricomycotina</taxon>
        <taxon>Agaricomycetes</taxon>
        <taxon>Polyporales</taxon>
        <taxon>Gelatoporiaceae</taxon>
        <taxon>Obba</taxon>
    </lineage>
</organism>
<feature type="region of interest" description="Disordered" evidence="1">
    <location>
        <begin position="150"/>
        <end position="169"/>
    </location>
</feature>
<proteinExistence type="predicted"/>
<reference evidence="2 3" key="1">
    <citation type="submission" date="2016-07" db="EMBL/GenBank/DDBJ databases">
        <title>Draft genome of the white-rot fungus Obba rivulosa 3A-2.</title>
        <authorList>
            <consortium name="DOE Joint Genome Institute"/>
            <person name="Miettinen O."/>
            <person name="Riley R."/>
            <person name="Acob R."/>
            <person name="Barry K."/>
            <person name="Cullen D."/>
            <person name="De Vries R."/>
            <person name="Hainaut M."/>
            <person name="Hatakka A."/>
            <person name="Henrissat B."/>
            <person name="Hilden K."/>
            <person name="Kuo R."/>
            <person name="Labutti K."/>
            <person name="Lipzen A."/>
            <person name="Makela M.R."/>
            <person name="Sandor L."/>
            <person name="Spatafora J.W."/>
            <person name="Grigoriev I.V."/>
            <person name="Hibbett D.S."/>
        </authorList>
    </citation>
    <scope>NUCLEOTIDE SEQUENCE [LARGE SCALE GENOMIC DNA]</scope>
    <source>
        <strain evidence="2 3">3A-2</strain>
    </source>
</reference>
<dbReference type="Proteomes" id="UP000250043">
    <property type="component" value="Unassembled WGS sequence"/>
</dbReference>
<gene>
    <name evidence="2" type="ORF">OBBRIDRAFT_794287</name>
</gene>
<protein>
    <submittedName>
        <fullName evidence="2">Uncharacterized protein</fullName>
    </submittedName>
</protein>
<evidence type="ECO:0000313" key="2">
    <source>
        <dbReference type="EMBL" id="OCH89422.1"/>
    </source>
</evidence>
<evidence type="ECO:0000256" key="1">
    <source>
        <dbReference type="SAM" id="MobiDB-lite"/>
    </source>
</evidence>
<evidence type="ECO:0000313" key="3">
    <source>
        <dbReference type="Proteomes" id="UP000250043"/>
    </source>
</evidence>
<dbReference type="AlphaFoldDB" id="A0A8E2AZG7"/>
<name>A0A8E2AZG7_9APHY</name>
<sequence length="224" mass="24685">MTDPRLRGYELMVSISAHKRDREESFEEIRVRDYLQAYMSTGKPPDPCPQVPAGARERAAIGLPLLFEPFVATVEASSPFPPVGPVPTVQLNGHTPSQPSDMQVFAPRHFPPEGGAAAWIAQVITFQPQYMGFSLEELRLQAYQKGLKAPVQGPAPTTSPSPTITNNTDSSVTRAVSSEERFQSITASPPFAQHSFEELRLAYHRARRPMTSPEIFRAGWAAVP</sequence>
<keyword evidence="3" id="KW-1185">Reference proteome</keyword>
<feature type="compositionally biased region" description="Low complexity" evidence="1">
    <location>
        <begin position="154"/>
        <end position="169"/>
    </location>
</feature>
<dbReference type="EMBL" id="KV722427">
    <property type="protein sequence ID" value="OCH89422.1"/>
    <property type="molecule type" value="Genomic_DNA"/>
</dbReference>
<accession>A0A8E2AZG7</accession>
<dbReference type="Gene3D" id="1.10.10.2360">
    <property type="match status" value="2"/>
</dbReference>
<dbReference type="OrthoDB" id="3234974at2759"/>